<dbReference type="RefSeq" id="XP_075080190.1">
    <property type="nucleotide sequence ID" value="XM_075224089.1"/>
</dbReference>
<protein>
    <submittedName>
        <fullName evidence="2">Uncharacterized protein LOC142165727</fullName>
    </submittedName>
</protein>
<reference evidence="1" key="1">
    <citation type="journal article" date="2014" name="Nat. Commun.">
        <title>The tobacco genome sequence and its comparison with those of tomato and potato.</title>
        <authorList>
            <person name="Sierro N."/>
            <person name="Battey J.N."/>
            <person name="Ouadi S."/>
            <person name="Bakaher N."/>
            <person name="Bovet L."/>
            <person name="Willig A."/>
            <person name="Goepfert S."/>
            <person name="Peitsch M.C."/>
            <person name="Ivanov N.V."/>
        </authorList>
    </citation>
    <scope>NUCLEOTIDE SEQUENCE [LARGE SCALE GENOMIC DNA]</scope>
</reference>
<organism evidence="1 2">
    <name type="scientific">Nicotiana tabacum</name>
    <name type="common">Common tobacco</name>
    <dbReference type="NCBI Taxonomy" id="4097"/>
    <lineage>
        <taxon>Eukaryota</taxon>
        <taxon>Viridiplantae</taxon>
        <taxon>Streptophyta</taxon>
        <taxon>Embryophyta</taxon>
        <taxon>Tracheophyta</taxon>
        <taxon>Spermatophyta</taxon>
        <taxon>Magnoliopsida</taxon>
        <taxon>eudicotyledons</taxon>
        <taxon>Gunneridae</taxon>
        <taxon>Pentapetalae</taxon>
        <taxon>asterids</taxon>
        <taxon>lamiids</taxon>
        <taxon>Solanales</taxon>
        <taxon>Solanaceae</taxon>
        <taxon>Nicotianoideae</taxon>
        <taxon>Nicotianeae</taxon>
        <taxon>Nicotiana</taxon>
    </lineage>
</organism>
<evidence type="ECO:0000313" key="2">
    <source>
        <dbReference type="RefSeq" id="XP_075080190.1"/>
    </source>
</evidence>
<accession>A0AC58S5H2</accession>
<keyword evidence="1" id="KW-1185">Reference proteome</keyword>
<evidence type="ECO:0000313" key="1">
    <source>
        <dbReference type="Proteomes" id="UP000790787"/>
    </source>
</evidence>
<sequence>MCRMNTSENKPFTIFREDPLQLHMWWDNLGKNSKEIVVRVLGGLITLLNVKARTDVIEALIPFWDSTRNVFRFADFELTPTLEEVAGYAGMNGNLRSQYLLSPRPVLPHQFLDLLNISRTVQNNDLSKGCCALQFLYQCYGNPRGFDEPNLGLTHTGNRGKWEARRTLAFITAFLGIMVCPRDDKKIEIGLVGMVDVAMKRAESIIVPLILLEIYRALTVCKEGGSFFQGCNLLLQLWIQEHLCHRVGYMNFGLTGLNCIEKFEKRVTGVAFHEGIGDWFIRQRSLTADQIEWAFGWLPATEAICMSAKKCYVLLMGVHSIQPYAPHRVLRQLGRFQIIPHD</sequence>
<dbReference type="Proteomes" id="UP000790787">
    <property type="component" value="Chromosome 11"/>
</dbReference>
<name>A0AC58S5H2_TOBAC</name>
<proteinExistence type="predicted"/>
<reference evidence="2" key="2">
    <citation type="submission" date="2025-08" db="UniProtKB">
        <authorList>
            <consortium name="RefSeq"/>
        </authorList>
    </citation>
    <scope>IDENTIFICATION</scope>
    <source>
        <tissue evidence="2">Leaf</tissue>
    </source>
</reference>
<gene>
    <name evidence="2" type="primary">LOC142165727</name>
</gene>